<dbReference type="InterPro" id="IPR003594">
    <property type="entry name" value="HATPase_dom"/>
</dbReference>
<gene>
    <name evidence="15" type="ORF">OMP40_32425</name>
</gene>
<dbReference type="CDD" id="cd18774">
    <property type="entry name" value="PDC2_HK_sensor"/>
    <property type="match status" value="1"/>
</dbReference>
<keyword evidence="8" id="KW-0067">ATP-binding</keyword>
<dbReference type="Gene3D" id="6.10.340.10">
    <property type="match status" value="1"/>
</dbReference>
<evidence type="ECO:0000259" key="13">
    <source>
        <dbReference type="Pfam" id="PF02518"/>
    </source>
</evidence>
<protein>
    <submittedName>
        <fullName evidence="15">Histidine kinase</fullName>
    </submittedName>
</protein>
<evidence type="ECO:0000256" key="5">
    <source>
        <dbReference type="ARBA" id="ARBA00022692"/>
    </source>
</evidence>
<feature type="domain" description="Histidine kinase/HSP90-like ATPase" evidence="13">
    <location>
        <begin position="397"/>
        <end position="502"/>
    </location>
</feature>
<evidence type="ECO:0000256" key="7">
    <source>
        <dbReference type="ARBA" id="ARBA00022777"/>
    </source>
</evidence>
<keyword evidence="9 12" id="KW-1133">Transmembrane helix</keyword>
<keyword evidence="10" id="KW-0902">Two-component regulatory system</keyword>
<sequence>MGTTFIKKFLNKSEIEEDLKYSLMFNNAWNISLLSTAYVFFDADNFISVLKSQPNIEQTNRHNLNVYRTVSGSKVRGKEIVPPTASDPTVYFARIVSNIDIPKQRLVLIFGTSEADLSAKYAELVSFPGSMAYIVDSQGIVYSSSDKQLLGRQVQPSILNLKDSPSASVVNLDGSQYLFASQSIGGTGLTFIVGIPRKQILSKLSDSIRNYIWIIVLIASVSTAAGILLSLRFTRFIRDLFHSFNKVKMGDYNTAMPTYKDVELNLLSATFNKMTGEIKHLIGQVYEKQLLVKESEIKFLQSQMNPHFLFNTLITIGYKARLSKDETVYKMVTAMTELLQAGIYASGSDMITIRQELEFIQFYLYLQKERFDDKIEYSIQVEDESILDLLLPKLSIEPLVENAIVHGLEKKVGKGALTVWIRKEDDSIYFEIADDGLGFDSDDIEWNNDNRESAVSRKPGHNNIGLINTHKRIKLIYGEAYGIHIESRVNQGSKVTVRIPVDRGKSSYV</sequence>
<evidence type="ECO:0000259" key="14">
    <source>
        <dbReference type="Pfam" id="PF06580"/>
    </source>
</evidence>
<evidence type="ECO:0000313" key="15">
    <source>
        <dbReference type="EMBL" id="MDG0813472.1"/>
    </source>
</evidence>
<comment type="caution">
    <text evidence="15">The sequence shown here is derived from an EMBL/GenBank/DDBJ whole genome shotgun (WGS) entry which is preliminary data.</text>
</comment>
<evidence type="ECO:0000256" key="9">
    <source>
        <dbReference type="ARBA" id="ARBA00022989"/>
    </source>
</evidence>
<evidence type="ECO:0000256" key="1">
    <source>
        <dbReference type="ARBA" id="ARBA00004651"/>
    </source>
</evidence>
<feature type="domain" description="Signal transduction histidine kinase internal region" evidence="14">
    <location>
        <begin position="296"/>
        <end position="375"/>
    </location>
</feature>
<name>A0A9X4L4T0_9BACL</name>
<dbReference type="SUPFAM" id="SSF55874">
    <property type="entry name" value="ATPase domain of HSP90 chaperone/DNA topoisomerase II/histidine kinase"/>
    <property type="match status" value="1"/>
</dbReference>
<dbReference type="AlphaFoldDB" id="A0A9X4L4T0"/>
<comment type="subcellular location">
    <subcellularLocation>
        <location evidence="1">Cell membrane</location>
        <topology evidence="1">Multi-pass membrane protein</topology>
    </subcellularLocation>
</comment>
<keyword evidence="11 12" id="KW-0472">Membrane</keyword>
<dbReference type="GO" id="GO:0005886">
    <property type="term" value="C:plasma membrane"/>
    <property type="evidence" value="ECO:0007669"/>
    <property type="project" value="UniProtKB-SubCell"/>
</dbReference>
<evidence type="ECO:0000256" key="2">
    <source>
        <dbReference type="ARBA" id="ARBA00022475"/>
    </source>
</evidence>
<keyword evidence="4" id="KW-0808">Transferase</keyword>
<feature type="transmembrane region" description="Helical" evidence="12">
    <location>
        <begin position="211"/>
        <end position="231"/>
    </location>
</feature>
<dbReference type="Pfam" id="PF06580">
    <property type="entry name" value="His_kinase"/>
    <property type="match status" value="1"/>
</dbReference>
<evidence type="ECO:0000256" key="11">
    <source>
        <dbReference type="ARBA" id="ARBA00023136"/>
    </source>
</evidence>
<evidence type="ECO:0000256" key="6">
    <source>
        <dbReference type="ARBA" id="ARBA00022741"/>
    </source>
</evidence>
<keyword evidence="7 15" id="KW-0418">Kinase</keyword>
<dbReference type="PANTHER" id="PTHR34220:SF11">
    <property type="entry name" value="SENSOR PROTEIN KINASE HPTS"/>
    <property type="match status" value="1"/>
</dbReference>
<proteinExistence type="predicted"/>
<evidence type="ECO:0000256" key="8">
    <source>
        <dbReference type="ARBA" id="ARBA00022840"/>
    </source>
</evidence>
<dbReference type="PANTHER" id="PTHR34220">
    <property type="entry name" value="SENSOR HISTIDINE KINASE YPDA"/>
    <property type="match status" value="1"/>
</dbReference>
<dbReference type="Gene3D" id="3.30.565.10">
    <property type="entry name" value="Histidine kinase-like ATPase, C-terminal domain"/>
    <property type="match status" value="1"/>
</dbReference>
<dbReference type="InterPro" id="IPR010559">
    <property type="entry name" value="Sig_transdc_His_kin_internal"/>
</dbReference>
<organism evidence="15 16">
    <name type="scientific">Cohnella rhizosphaerae</name>
    <dbReference type="NCBI Taxonomy" id="1457232"/>
    <lineage>
        <taxon>Bacteria</taxon>
        <taxon>Bacillati</taxon>
        <taxon>Bacillota</taxon>
        <taxon>Bacilli</taxon>
        <taxon>Bacillales</taxon>
        <taxon>Paenibacillaceae</taxon>
        <taxon>Cohnella</taxon>
    </lineage>
</organism>
<keyword evidence="16" id="KW-1185">Reference proteome</keyword>
<dbReference type="InterPro" id="IPR036890">
    <property type="entry name" value="HATPase_C_sf"/>
</dbReference>
<dbReference type="Proteomes" id="UP001153404">
    <property type="component" value="Unassembled WGS sequence"/>
</dbReference>
<evidence type="ECO:0000256" key="10">
    <source>
        <dbReference type="ARBA" id="ARBA00023012"/>
    </source>
</evidence>
<reference evidence="15" key="1">
    <citation type="submission" date="2022-10" db="EMBL/GenBank/DDBJ databases">
        <title>Comparative genomic analysis of Cohnella hashimotonis sp. nov., isolated from the International Space Station.</title>
        <authorList>
            <person name="Simpson A."/>
            <person name="Venkateswaran K."/>
        </authorList>
    </citation>
    <scope>NUCLEOTIDE SEQUENCE</scope>
    <source>
        <strain evidence="15">DSM 28161</strain>
    </source>
</reference>
<dbReference type="GO" id="GO:0000155">
    <property type="term" value="F:phosphorelay sensor kinase activity"/>
    <property type="evidence" value="ECO:0007669"/>
    <property type="project" value="InterPro"/>
</dbReference>
<evidence type="ECO:0000313" key="16">
    <source>
        <dbReference type="Proteomes" id="UP001153404"/>
    </source>
</evidence>
<dbReference type="RefSeq" id="WP_277537442.1">
    <property type="nucleotide sequence ID" value="NZ_JAPDIA010000008.1"/>
</dbReference>
<accession>A0A9X4L4T0</accession>
<keyword evidence="2" id="KW-1003">Cell membrane</keyword>
<dbReference type="InterPro" id="IPR050640">
    <property type="entry name" value="Bact_2-comp_sensor_kinase"/>
</dbReference>
<keyword evidence="6" id="KW-0547">Nucleotide-binding</keyword>
<evidence type="ECO:0000256" key="12">
    <source>
        <dbReference type="SAM" id="Phobius"/>
    </source>
</evidence>
<dbReference type="Pfam" id="PF02518">
    <property type="entry name" value="HATPase_c"/>
    <property type="match status" value="1"/>
</dbReference>
<evidence type="ECO:0000256" key="4">
    <source>
        <dbReference type="ARBA" id="ARBA00022679"/>
    </source>
</evidence>
<dbReference type="GO" id="GO:0005524">
    <property type="term" value="F:ATP binding"/>
    <property type="evidence" value="ECO:0007669"/>
    <property type="project" value="UniProtKB-KW"/>
</dbReference>
<dbReference type="EMBL" id="JAPDIA010000008">
    <property type="protein sequence ID" value="MDG0813472.1"/>
    <property type="molecule type" value="Genomic_DNA"/>
</dbReference>
<keyword evidence="3" id="KW-0597">Phosphoprotein</keyword>
<evidence type="ECO:0000256" key="3">
    <source>
        <dbReference type="ARBA" id="ARBA00022553"/>
    </source>
</evidence>
<keyword evidence="5 12" id="KW-0812">Transmembrane</keyword>